<sequence>MSRSTSSRSTLTMVPSTMSPSLKYLIVLSIAARKSSLEPMSLTATCGEVTVGLGILLGCSGQGWVVGTDWYLTRLLDGYTLDKLGPDCAERELRAEKSPNSRPRCTLGTQCAAASQLRP</sequence>
<dbReference type="Proteomes" id="UP000044938">
    <property type="component" value="Unassembled WGS sequence"/>
</dbReference>
<evidence type="ECO:0000313" key="1">
    <source>
        <dbReference type="EMBL" id="COV90444.1"/>
    </source>
</evidence>
<proteinExistence type="predicted"/>
<reference evidence="1 2" key="1">
    <citation type="submission" date="2015-03" db="EMBL/GenBank/DDBJ databases">
        <authorList>
            <consortium name="Pathogen Informatics"/>
        </authorList>
    </citation>
    <scope>NUCLEOTIDE SEQUENCE [LARGE SCALE GENOMIC DNA]</scope>
    <source>
        <strain evidence="1 2">M09401471</strain>
    </source>
</reference>
<dbReference type="AlphaFoldDB" id="A0A655IH16"/>
<protein>
    <submittedName>
        <fullName evidence="1">Uncharacterized protein</fullName>
    </submittedName>
</protein>
<name>A0A655IH16_MYCTX</name>
<accession>A0A655IH16</accession>
<gene>
    <name evidence="1" type="ORF">ERS007720_01160</name>
</gene>
<organism evidence="1 2">
    <name type="scientific">Mycobacterium tuberculosis</name>
    <dbReference type="NCBI Taxonomy" id="1773"/>
    <lineage>
        <taxon>Bacteria</taxon>
        <taxon>Bacillati</taxon>
        <taxon>Actinomycetota</taxon>
        <taxon>Actinomycetes</taxon>
        <taxon>Mycobacteriales</taxon>
        <taxon>Mycobacteriaceae</taxon>
        <taxon>Mycobacterium</taxon>
        <taxon>Mycobacterium tuberculosis complex</taxon>
    </lineage>
</organism>
<evidence type="ECO:0000313" key="2">
    <source>
        <dbReference type="Proteomes" id="UP000044938"/>
    </source>
</evidence>
<dbReference type="EMBL" id="CSAJ01000107">
    <property type="protein sequence ID" value="COV90444.1"/>
    <property type="molecule type" value="Genomic_DNA"/>
</dbReference>